<dbReference type="Proteomes" id="UP001241092">
    <property type="component" value="Chromosome"/>
</dbReference>
<organism evidence="2 3">
    <name type="scientific">Mycolicibacterium mageritense</name>
    <name type="common">Mycobacterium mageritense</name>
    <dbReference type="NCBI Taxonomy" id="53462"/>
    <lineage>
        <taxon>Bacteria</taxon>
        <taxon>Bacillati</taxon>
        <taxon>Actinomycetota</taxon>
        <taxon>Actinomycetes</taxon>
        <taxon>Mycobacteriales</taxon>
        <taxon>Mycobacteriaceae</taxon>
        <taxon>Mycolicibacterium</taxon>
    </lineage>
</organism>
<evidence type="ECO:0000313" key="2">
    <source>
        <dbReference type="EMBL" id="BDY27195.1"/>
    </source>
</evidence>
<proteinExistence type="predicted"/>
<dbReference type="AlphaFoldDB" id="A0AAI8TQP4"/>
<feature type="region of interest" description="Disordered" evidence="1">
    <location>
        <begin position="213"/>
        <end position="234"/>
    </location>
</feature>
<accession>A0AAI8TQP4</accession>
<gene>
    <name evidence="2" type="ORF">hbim_01116</name>
</gene>
<name>A0AAI8TQP4_MYCME</name>
<protein>
    <submittedName>
        <fullName evidence="2">Uncharacterized protein</fullName>
    </submittedName>
</protein>
<dbReference type="EMBL" id="AP027452">
    <property type="protein sequence ID" value="BDY27195.1"/>
    <property type="molecule type" value="Genomic_DNA"/>
</dbReference>
<evidence type="ECO:0000313" key="3">
    <source>
        <dbReference type="Proteomes" id="UP001241092"/>
    </source>
</evidence>
<reference evidence="2" key="1">
    <citation type="submission" date="2023-03" db="EMBL/GenBank/DDBJ databases">
        <title>Draft genome sequence of a Mycolicibacterium mageritense strain H4_3_1 isolated from a hybrid biological-inorganic system reactor.</title>
        <authorList>
            <person name="Feng X."/>
            <person name="Kazama D."/>
            <person name="Sato K."/>
            <person name="Kobayashi H."/>
        </authorList>
    </citation>
    <scope>NUCLEOTIDE SEQUENCE</scope>
    <source>
        <strain evidence="2">H4_3_1</strain>
    </source>
</reference>
<sequence>MVLRDNTMSLAPYCRDRLDEEVGIHLLRSGTDIDARMNRDKRLITIYRVVDVVSNFRRAVLFDSHGGGGGTVNLWCRQSVDCSPCSGVCTFKGDSITTGAGNICLERAIRSHGTDGNLLFLGTIRTERGRLGSRRNVDRLHQCNASWRIDRHKHAYACDIIGVRRLLLVQHTRREPLAVVPRWKIILYIGQTRNILRRCLCRRGNFSIIRHRSSATGQENSHTKDQCNNRASPL</sequence>
<evidence type="ECO:0000256" key="1">
    <source>
        <dbReference type="SAM" id="MobiDB-lite"/>
    </source>
</evidence>